<proteinExistence type="predicted"/>
<feature type="non-terminal residue" evidence="2">
    <location>
        <position position="96"/>
    </location>
</feature>
<feature type="compositionally biased region" description="Low complexity" evidence="1">
    <location>
        <begin position="22"/>
        <end position="31"/>
    </location>
</feature>
<feature type="compositionally biased region" description="Low complexity" evidence="1">
    <location>
        <begin position="46"/>
        <end position="72"/>
    </location>
</feature>
<feature type="region of interest" description="Disordered" evidence="1">
    <location>
        <begin position="1"/>
        <end position="32"/>
    </location>
</feature>
<evidence type="ECO:0000256" key="1">
    <source>
        <dbReference type="SAM" id="MobiDB-lite"/>
    </source>
</evidence>
<organism evidence="2">
    <name type="scientific">uncultured Gemmatimonadaceae bacterium</name>
    <dbReference type="NCBI Taxonomy" id="246130"/>
    <lineage>
        <taxon>Bacteria</taxon>
        <taxon>Pseudomonadati</taxon>
        <taxon>Gemmatimonadota</taxon>
        <taxon>Gemmatimonadia</taxon>
        <taxon>Gemmatimonadales</taxon>
        <taxon>Gemmatimonadaceae</taxon>
        <taxon>environmental samples</taxon>
    </lineage>
</organism>
<name>A0A6J4L3K6_9BACT</name>
<gene>
    <name evidence="2" type="ORF">AVDCRST_MAG40-1483</name>
</gene>
<dbReference type="AlphaFoldDB" id="A0A6J4L3K6"/>
<feature type="region of interest" description="Disordered" evidence="1">
    <location>
        <begin position="46"/>
        <end position="96"/>
    </location>
</feature>
<protein>
    <submittedName>
        <fullName evidence="2">Uncharacterized protein</fullName>
    </submittedName>
</protein>
<dbReference type="EMBL" id="CADCTX010000467">
    <property type="protein sequence ID" value="CAA9321376.1"/>
    <property type="molecule type" value="Genomic_DNA"/>
</dbReference>
<evidence type="ECO:0000313" key="2">
    <source>
        <dbReference type="EMBL" id="CAA9321376.1"/>
    </source>
</evidence>
<reference evidence="2" key="1">
    <citation type="submission" date="2020-02" db="EMBL/GenBank/DDBJ databases">
        <authorList>
            <person name="Meier V. D."/>
        </authorList>
    </citation>
    <scope>NUCLEOTIDE SEQUENCE</scope>
    <source>
        <strain evidence="2">AVDCRST_MAG40</strain>
    </source>
</reference>
<sequence>WRSPGSAPLRRSCRTGSRPTPRVIASSSAARTRARRVCSSRSWIGRAAGSRGTSASAMRAPGAAASVPAGPTGRTGKRPTSWGTPHCSAPPGSEVS</sequence>
<feature type="non-terminal residue" evidence="2">
    <location>
        <position position="1"/>
    </location>
</feature>
<accession>A0A6J4L3K6</accession>